<sequence>MSKAYFCSTCKKIFNEGNPCNCQEEGCVKELKLGTPVNVTGTKLKGKVYRIKKDEVEVLITSSKNRSIKAYRLEQIRKVL</sequence>
<protein>
    <submittedName>
        <fullName evidence="1">Uncharacterized protein</fullName>
    </submittedName>
</protein>
<gene>
    <name evidence="1" type="ORF">H8718_08500</name>
</gene>
<evidence type="ECO:0000313" key="2">
    <source>
        <dbReference type="Proteomes" id="UP000655830"/>
    </source>
</evidence>
<comment type="caution">
    <text evidence="1">The sequence shown here is derived from an EMBL/GenBank/DDBJ whole genome shotgun (WGS) entry which is preliminary data.</text>
</comment>
<dbReference type="AlphaFoldDB" id="A0A926EFX1"/>
<organism evidence="1 2">
    <name type="scientific">Zhenhengia yiwuensis</name>
    <dbReference type="NCBI Taxonomy" id="2763666"/>
    <lineage>
        <taxon>Bacteria</taxon>
        <taxon>Bacillati</taxon>
        <taxon>Bacillota</taxon>
        <taxon>Clostridia</taxon>
        <taxon>Lachnospirales</taxon>
        <taxon>Lachnospiraceae</taxon>
        <taxon>Zhenhengia</taxon>
    </lineage>
</organism>
<dbReference type="EMBL" id="JACRSY010000011">
    <property type="protein sequence ID" value="MBC8579568.1"/>
    <property type="molecule type" value="Genomic_DNA"/>
</dbReference>
<dbReference type="Proteomes" id="UP000655830">
    <property type="component" value="Unassembled WGS sequence"/>
</dbReference>
<accession>A0A926EFX1</accession>
<name>A0A926EFX1_9FIRM</name>
<proteinExistence type="predicted"/>
<evidence type="ECO:0000313" key="1">
    <source>
        <dbReference type="EMBL" id="MBC8579568.1"/>
    </source>
</evidence>
<keyword evidence="2" id="KW-1185">Reference proteome</keyword>
<reference evidence="1" key="1">
    <citation type="submission" date="2020-08" db="EMBL/GenBank/DDBJ databases">
        <title>Genome public.</title>
        <authorList>
            <person name="Liu C."/>
            <person name="Sun Q."/>
        </authorList>
    </citation>
    <scope>NUCLEOTIDE SEQUENCE</scope>
    <source>
        <strain evidence="1">NSJ-12</strain>
    </source>
</reference>
<dbReference type="RefSeq" id="WP_249332575.1">
    <property type="nucleotide sequence ID" value="NZ_JACRSY010000011.1"/>
</dbReference>